<evidence type="ECO:0000313" key="3">
    <source>
        <dbReference type="Proteomes" id="UP000319908"/>
    </source>
</evidence>
<organism evidence="2 3">
    <name type="scientific">Allorhodopirellula heiligendammensis</name>
    <dbReference type="NCBI Taxonomy" id="2714739"/>
    <lineage>
        <taxon>Bacteria</taxon>
        <taxon>Pseudomonadati</taxon>
        <taxon>Planctomycetota</taxon>
        <taxon>Planctomycetia</taxon>
        <taxon>Pirellulales</taxon>
        <taxon>Pirellulaceae</taxon>
        <taxon>Allorhodopirellula</taxon>
    </lineage>
</organism>
<comment type="caution">
    <text evidence="2">The sequence shown here is derived from an EMBL/GenBank/DDBJ whole genome shotgun (WGS) entry which is preliminary data.</text>
</comment>
<dbReference type="EMBL" id="SJPU01000002">
    <property type="protein sequence ID" value="TWU15138.1"/>
    <property type="molecule type" value="Genomic_DNA"/>
</dbReference>
<dbReference type="InterPro" id="IPR003735">
    <property type="entry name" value="Metal_Tscrpt_repr"/>
</dbReference>
<dbReference type="GO" id="GO:0003677">
    <property type="term" value="F:DNA binding"/>
    <property type="evidence" value="ECO:0007669"/>
    <property type="project" value="InterPro"/>
</dbReference>
<protein>
    <submittedName>
        <fullName evidence="2">Copper-sensing transcriptional repressor CsoR</fullName>
    </submittedName>
</protein>
<evidence type="ECO:0000313" key="2">
    <source>
        <dbReference type="EMBL" id="TWU15138.1"/>
    </source>
</evidence>
<sequence length="103" mass="11605">MIIHERIAMHSEDDKKKLNHRLRRVVGQVEAVNRMIEEDAYCVDILMQLSAATGALGKVGQIVLENHLKTCVAEAMESGPSADRDQKLEELLTLFRKYASVID</sequence>
<comment type="similarity">
    <text evidence="1">Belongs to the FrmR/RcnR family.</text>
</comment>
<proteinExistence type="inferred from homology"/>
<dbReference type="Pfam" id="PF02583">
    <property type="entry name" value="Trns_repr_metal"/>
    <property type="match status" value="1"/>
</dbReference>
<name>A0A5C6BSW3_9BACT</name>
<dbReference type="Gene3D" id="1.20.58.1000">
    <property type="entry name" value="Metal-sensitive repressor, helix protomer"/>
    <property type="match status" value="1"/>
</dbReference>
<dbReference type="CDD" id="cd10148">
    <property type="entry name" value="CsoR-like_DUF156"/>
    <property type="match status" value="1"/>
</dbReference>
<dbReference type="GO" id="GO:0046872">
    <property type="term" value="F:metal ion binding"/>
    <property type="evidence" value="ECO:0007669"/>
    <property type="project" value="InterPro"/>
</dbReference>
<dbReference type="Proteomes" id="UP000319908">
    <property type="component" value="Unassembled WGS sequence"/>
</dbReference>
<dbReference type="PANTHER" id="PTHR33677">
    <property type="entry name" value="TRANSCRIPTIONAL REPRESSOR FRMR-RELATED"/>
    <property type="match status" value="1"/>
</dbReference>
<evidence type="ECO:0000256" key="1">
    <source>
        <dbReference type="ARBA" id="ARBA00005260"/>
    </source>
</evidence>
<accession>A0A5C6BSW3</accession>
<gene>
    <name evidence="2" type="primary">csoR</name>
    <name evidence="2" type="ORF">Poly21_23300</name>
</gene>
<keyword evidence="3" id="KW-1185">Reference proteome</keyword>
<dbReference type="GO" id="GO:0045892">
    <property type="term" value="P:negative regulation of DNA-templated transcription"/>
    <property type="evidence" value="ECO:0007669"/>
    <property type="project" value="UniProtKB-ARBA"/>
</dbReference>
<reference evidence="2 3" key="1">
    <citation type="journal article" date="2020" name="Antonie Van Leeuwenhoek">
        <title>Rhodopirellula heiligendammensis sp. nov., Rhodopirellula pilleata sp. nov., and Rhodopirellula solitaria sp. nov. isolated from natural or artificial marine surfaces in Northern Germany and California, USA, and emended description of the genus Rhodopirellula.</title>
        <authorList>
            <person name="Kallscheuer N."/>
            <person name="Wiegand S."/>
            <person name="Jogler M."/>
            <person name="Boedeker C."/>
            <person name="Peeters S.H."/>
            <person name="Rast P."/>
            <person name="Heuer A."/>
            <person name="Jetten M.S.M."/>
            <person name="Rohde M."/>
            <person name="Jogler C."/>
        </authorList>
    </citation>
    <scope>NUCLEOTIDE SEQUENCE [LARGE SCALE GENOMIC DNA]</scope>
    <source>
        <strain evidence="2 3">Poly21</strain>
    </source>
</reference>
<dbReference type="AlphaFoldDB" id="A0A5C6BSW3"/>
<dbReference type="InterPro" id="IPR038390">
    <property type="entry name" value="Metal_Tscrpt_repr_sf"/>
</dbReference>